<dbReference type="STRING" id="34027.SAMN05421829_10125"/>
<dbReference type="OrthoDB" id="529208at2"/>
<reference evidence="3" key="1">
    <citation type="submission" date="2017-01" db="EMBL/GenBank/DDBJ databases">
        <authorList>
            <person name="Varghese N."/>
            <person name="Submissions S."/>
        </authorList>
    </citation>
    <scope>NUCLEOTIDE SEQUENCE [LARGE SCALE GENOMIC DNA]</scope>
    <source>
        <strain evidence="3">ATCC 51758</strain>
    </source>
</reference>
<organism evidence="2 3">
    <name type="scientific">Aromatoleum tolulyticum</name>
    <dbReference type="NCBI Taxonomy" id="34027"/>
    <lineage>
        <taxon>Bacteria</taxon>
        <taxon>Pseudomonadati</taxon>
        <taxon>Pseudomonadota</taxon>
        <taxon>Betaproteobacteria</taxon>
        <taxon>Rhodocyclales</taxon>
        <taxon>Rhodocyclaceae</taxon>
        <taxon>Aromatoleum</taxon>
    </lineage>
</organism>
<dbReference type="Proteomes" id="UP000186819">
    <property type="component" value="Unassembled WGS sequence"/>
</dbReference>
<dbReference type="CDD" id="cd02440">
    <property type="entry name" value="AdoMet_MTases"/>
    <property type="match status" value="1"/>
</dbReference>
<evidence type="ECO:0000313" key="2">
    <source>
        <dbReference type="EMBL" id="SIP86476.1"/>
    </source>
</evidence>
<dbReference type="GO" id="GO:0032259">
    <property type="term" value="P:methylation"/>
    <property type="evidence" value="ECO:0007669"/>
    <property type="project" value="UniProtKB-KW"/>
</dbReference>
<evidence type="ECO:0000259" key="1">
    <source>
        <dbReference type="Pfam" id="PF13649"/>
    </source>
</evidence>
<sequence length="243" mass="26898">MLAGMTQISADSAMMQPVTNSCAVPSYLSRTYHWAYLSHRTLPWLDREWVVSAILWGNARRLMRAAVEEFAPGQRLLQAACVYGPFSRLLAERVGCNGVLDVIDVAPIQVANARRKLDGLAHADVRQGDLARPDCLAAGSHDAVCCFFLLHEVPPVERACIVHNLLGAVEPGGKIVFVDYHRTHSWHPLRPVMAQVFRWLEPFAPSLLDTDITALSPLGEGFAWKKTTLFGGLYQKIVGVRRG</sequence>
<protein>
    <submittedName>
        <fullName evidence="2">Methyltransferase domain-containing protein</fullName>
    </submittedName>
</protein>
<accession>A0A1N6N344</accession>
<dbReference type="SUPFAM" id="SSF53335">
    <property type="entry name" value="S-adenosyl-L-methionine-dependent methyltransferases"/>
    <property type="match status" value="1"/>
</dbReference>
<dbReference type="AlphaFoldDB" id="A0A1N6N344"/>
<keyword evidence="2" id="KW-0489">Methyltransferase</keyword>
<dbReference type="InterPro" id="IPR041698">
    <property type="entry name" value="Methyltransf_25"/>
</dbReference>
<dbReference type="NCBIfam" id="NF038261">
    <property type="entry name" value="rhodoquin_RquA"/>
    <property type="match status" value="1"/>
</dbReference>
<evidence type="ECO:0000313" key="3">
    <source>
        <dbReference type="Proteomes" id="UP000186819"/>
    </source>
</evidence>
<keyword evidence="3" id="KW-1185">Reference proteome</keyword>
<dbReference type="GO" id="GO:0008168">
    <property type="term" value="F:methyltransferase activity"/>
    <property type="evidence" value="ECO:0007669"/>
    <property type="project" value="UniProtKB-KW"/>
</dbReference>
<dbReference type="InterPro" id="IPR029063">
    <property type="entry name" value="SAM-dependent_MTases_sf"/>
</dbReference>
<dbReference type="Pfam" id="PF13649">
    <property type="entry name" value="Methyltransf_25"/>
    <property type="match status" value="1"/>
</dbReference>
<gene>
    <name evidence="2" type="ORF">SAMN05421829_10125</name>
</gene>
<dbReference type="Gene3D" id="3.40.50.150">
    <property type="entry name" value="Vaccinia Virus protein VP39"/>
    <property type="match status" value="1"/>
</dbReference>
<feature type="domain" description="Methyltransferase" evidence="1">
    <location>
        <begin position="77"/>
        <end position="173"/>
    </location>
</feature>
<proteinExistence type="predicted"/>
<keyword evidence="2" id="KW-0808">Transferase</keyword>
<dbReference type="EMBL" id="FTMD01000001">
    <property type="protein sequence ID" value="SIP86476.1"/>
    <property type="molecule type" value="Genomic_DNA"/>
</dbReference>
<name>A0A1N6N344_9RHOO</name>